<name>A0A4C1ZA70_EUMVA</name>
<reference evidence="1 2" key="1">
    <citation type="journal article" date="2019" name="Commun. Biol.">
        <title>The bagworm genome reveals a unique fibroin gene that provides high tensile strength.</title>
        <authorList>
            <person name="Kono N."/>
            <person name="Nakamura H."/>
            <person name="Ohtoshi R."/>
            <person name="Tomita M."/>
            <person name="Numata K."/>
            <person name="Arakawa K."/>
        </authorList>
    </citation>
    <scope>NUCLEOTIDE SEQUENCE [LARGE SCALE GENOMIC DNA]</scope>
</reference>
<protein>
    <submittedName>
        <fullName evidence="1">Uncharacterized protein</fullName>
    </submittedName>
</protein>
<gene>
    <name evidence="1" type="ORF">EVAR_15751_1</name>
</gene>
<dbReference type="EMBL" id="BGZK01001654">
    <property type="protein sequence ID" value="GBP84014.1"/>
    <property type="molecule type" value="Genomic_DNA"/>
</dbReference>
<evidence type="ECO:0000313" key="1">
    <source>
        <dbReference type="EMBL" id="GBP84014.1"/>
    </source>
</evidence>
<sequence length="106" mass="11927">MAGRCVCAKQGNCGAQRAARVSLFYNNARRGRGRRSNARVMLRPRAASACARLRDPKPEVLIVFDKGDLGGYDRGRAFNKIRIHIYKKSPFLDTVSKYHLCLKTIT</sequence>
<accession>A0A4C1ZA70</accession>
<keyword evidence="2" id="KW-1185">Reference proteome</keyword>
<dbReference type="Proteomes" id="UP000299102">
    <property type="component" value="Unassembled WGS sequence"/>
</dbReference>
<organism evidence="1 2">
    <name type="scientific">Eumeta variegata</name>
    <name type="common">Bagworm moth</name>
    <name type="synonym">Eumeta japonica</name>
    <dbReference type="NCBI Taxonomy" id="151549"/>
    <lineage>
        <taxon>Eukaryota</taxon>
        <taxon>Metazoa</taxon>
        <taxon>Ecdysozoa</taxon>
        <taxon>Arthropoda</taxon>
        <taxon>Hexapoda</taxon>
        <taxon>Insecta</taxon>
        <taxon>Pterygota</taxon>
        <taxon>Neoptera</taxon>
        <taxon>Endopterygota</taxon>
        <taxon>Lepidoptera</taxon>
        <taxon>Glossata</taxon>
        <taxon>Ditrysia</taxon>
        <taxon>Tineoidea</taxon>
        <taxon>Psychidae</taxon>
        <taxon>Oiketicinae</taxon>
        <taxon>Eumeta</taxon>
    </lineage>
</organism>
<comment type="caution">
    <text evidence="1">The sequence shown here is derived from an EMBL/GenBank/DDBJ whole genome shotgun (WGS) entry which is preliminary data.</text>
</comment>
<evidence type="ECO:0000313" key="2">
    <source>
        <dbReference type="Proteomes" id="UP000299102"/>
    </source>
</evidence>
<proteinExistence type="predicted"/>
<dbReference type="AlphaFoldDB" id="A0A4C1ZA70"/>